<sequence length="259" mass="30118">MSDHLPTIVTRKYKGVQQNKTEHTTITYRDIKNLNKEQFAAVLKEAPWDSAFIFDDPDDVVDAWYDIFQGVVDRFLPLKHKRVKRKSQPKWFNNHIVDRFKERDKLLTKVKKSGSDQDWLNYRRAKNYVTNLIRQTKQTYFKTKFTGNKHNSWKLWNLIKCLPGNDVPEHELQQLAEESEIITNKGDIAETLNCFLVDQQKNLTSQIGFNNDSFTGPRPPPPPPLSQVSGTFNIPQISRDKVVNLLLSIPVYRATSTTE</sequence>
<dbReference type="EMBL" id="CALNXI010001370">
    <property type="protein sequence ID" value="CAH3166675.1"/>
    <property type="molecule type" value="Genomic_DNA"/>
</dbReference>
<keyword evidence="2" id="KW-1185">Reference proteome</keyword>
<gene>
    <name evidence="1" type="ORF">PEVE_00005795</name>
</gene>
<accession>A0ABN8QL74</accession>
<reference evidence="1 2" key="1">
    <citation type="submission" date="2022-05" db="EMBL/GenBank/DDBJ databases">
        <authorList>
            <consortium name="Genoscope - CEA"/>
            <person name="William W."/>
        </authorList>
    </citation>
    <scope>NUCLEOTIDE SEQUENCE [LARGE SCALE GENOMIC DNA]</scope>
</reference>
<dbReference type="PANTHER" id="PTHR47510:SF3">
    <property type="entry name" value="ENDO_EXONUCLEASE_PHOSPHATASE DOMAIN-CONTAINING PROTEIN"/>
    <property type="match status" value="1"/>
</dbReference>
<name>A0ABN8QL74_9CNID</name>
<comment type="caution">
    <text evidence="1">The sequence shown here is derived from an EMBL/GenBank/DDBJ whole genome shotgun (WGS) entry which is preliminary data.</text>
</comment>
<evidence type="ECO:0000313" key="2">
    <source>
        <dbReference type="Proteomes" id="UP001159427"/>
    </source>
</evidence>
<proteinExistence type="predicted"/>
<organism evidence="1 2">
    <name type="scientific">Porites evermanni</name>
    <dbReference type="NCBI Taxonomy" id="104178"/>
    <lineage>
        <taxon>Eukaryota</taxon>
        <taxon>Metazoa</taxon>
        <taxon>Cnidaria</taxon>
        <taxon>Anthozoa</taxon>
        <taxon>Hexacorallia</taxon>
        <taxon>Scleractinia</taxon>
        <taxon>Fungiina</taxon>
        <taxon>Poritidae</taxon>
        <taxon>Porites</taxon>
    </lineage>
</organism>
<evidence type="ECO:0000313" key="1">
    <source>
        <dbReference type="EMBL" id="CAH3166675.1"/>
    </source>
</evidence>
<dbReference type="PANTHER" id="PTHR47510">
    <property type="entry name" value="REVERSE TRANSCRIPTASE DOMAIN-CONTAINING PROTEIN"/>
    <property type="match status" value="1"/>
</dbReference>
<dbReference type="Proteomes" id="UP001159427">
    <property type="component" value="Unassembled WGS sequence"/>
</dbReference>
<protein>
    <submittedName>
        <fullName evidence="1">Uncharacterized protein</fullName>
    </submittedName>
</protein>